<gene>
    <name evidence="2" type="ORF">S12H4_54934</name>
</gene>
<protein>
    <submittedName>
        <fullName evidence="2">Uncharacterized protein</fullName>
    </submittedName>
</protein>
<sequence>WNSQLNDMRHNMYHNAKHRKSKTEEHARNEPKLFGIDCLPE</sequence>
<evidence type="ECO:0000313" key="2">
    <source>
        <dbReference type="EMBL" id="GAJ18362.1"/>
    </source>
</evidence>
<dbReference type="AlphaFoldDB" id="X1VIB0"/>
<organism evidence="2">
    <name type="scientific">marine sediment metagenome</name>
    <dbReference type="NCBI Taxonomy" id="412755"/>
    <lineage>
        <taxon>unclassified sequences</taxon>
        <taxon>metagenomes</taxon>
        <taxon>ecological metagenomes</taxon>
    </lineage>
</organism>
<evidence type="ECO:0000256" key="1">
    <source>
        <dbReference type="SAM" id="MobiDB-lite"/>
    </source>
</evidence>
<feature type="compositionally biased region" description="Basic residues" evidence="1">
    <location>
        <begin position="11"/>
        <end position="21"/>
    </location>
</feature>
<feature type="region of interest" description="Disordered" evidence="1">
    <location>
        <begin position="1"/>
        <end position="41"/>
    </location>
</feature>
<feature type="non-terminal residue" evidence="2">
    <location>
        <position position="1"/>
    </location>
</feature>
<reference evidence="2" key="1">
    <citation type="journal article" date="2014" name="Front. Microbiol.">
        <title>High frequency of phylogenetically diverse reductive dehalogenase-homologous genes in deep subseafloor sedimentary metagenomes.</title>
        <authorList>
            <person name="Kawai M."/>
            <person name="Futagami T."/>
            <person name="Toyoda A."/>
            <person name="Takaki Y."/>
            <person name="Nishi S."/>
            <person name="Hori S."/>
            <person name="Arai W."/>
            <person name="Tsubouchi T."/>
            <person name="Morono Y."/>
            <person name="Uchiyama I."/>
            <person name="Ito T."/>
            <person name="Fujiyama A."/>
            <person name="Inagaki F."/>
            <person name="Takami H."/>
        </authorList>
    </citation>
    <scope>NUCLEOTIDE SEQUENCE</scope>
    <source>
        <strain evidence="2">Expedition CK06-06</strain>
    </source>
</reference>
<dbReference type="EMBL" id="BARW01035177">
    <property type="protein sequence ID" value="GAJ18362.1"/>
    <property type="molecule type" value="Genomic_DNA"/>
</dbReference>
<name>X1VIB0_9ZZZZ</name>
<comment type="caution">
    <text evidence="2">The sequence shown here is derived from an EMBL/GenBank/DDBJ whole genome shotgun (WGS) entry which is preliminary data.</text>
</comment>
<feature type="compositionally biased region" description="Basic and acidic residues" evidence="1">
    <location>
        <begin position="22"/>
        <end position="31"/>
    </location>
</feature>
<proteinExistence type="predicted"/>
<accession>X1VIB0</accession>